<dbReference type="InterPro" id="IPR041629">
    <property type="entry name" value="SCP_3"/>
</dbReference>
<dbReference type="EMBL" id="BAAATJ010000019">
    <property type="protein sequence ID" value="GAA2407204.1"/>
    <property type="molecule type" value="Genomic_DNA"/>
</dbReference>
<dbReference type="RefSeq" id="WP_344632364.1">
    <property type="nucleotide sequence ID" value="NZ_BAAATJ010000019.1"/>
</dbReference>
<dbReference type="Gene3D" id="3.30.1050.40">
    <property type="match status" value="1"/>
</dbReference>
<dbReference type="NCBIfam" id="TIGR03083">
    <property type="entry name" value="maleylpyruvate isomerase family mycothiol-dependent enzyme"/>
    <property type="match status" value="1"/>
</dbReference>
<name>A0ABP5VMJ8_9ACTN</name>
<dbReference type="Pfam" id="PF17844">
    <property type="entry name" value="SCP_3"/>
    <property type="match status" value="1"/>
</dbReference>
<comment type="caution">
    <text evidence="3">The sequence shown here is derived from an EMBL/GenBank/DDBJ whole genome shotgun (WGS) entry which is preliminary data.</text>
</comment>
<dbReference type="Proteomes" id="UP001500058">
    <property type="component" value="Unassembled WGS sequence"/>
</dbReference>
<organism evidence="3 4">
    <name type="scientific">Streptomyces glaucosporus</name>
    <dbReference type="NCBI Taxonomy" id="284044"/>
    <lineage>
        <taxon>Bacteria</taxon>
        <taxon>Bacillati</taxon>
        <taxon>Actinomycetota</taxon>
        <taxon>Actinomycetes</taxon>
        <taxon>Kitasatosporales</taxon>
        <taxon>Streptomycetaceae</taxon>
        <taxon>Streptomyces</taxon>
    </lineage>
</organism>
<gene>
    <name evidence="3" type="ORF">GCM10010420_39040</name>
</gene>
<evidence type="ECO:0000313" key="3">
    <source>
        <dbReference type="EMBL" id="GAA2407204.1"/>
    </source>
</evidence>
<keyword evidence="4" id="KW-1185">Reference proteome</keyword>
<accession>A0ABP5VMJ8</accession>
<feature type="domain" description="Mycothiol-dependent maleylpyruvate isomerase metal-binding" evidence="1">
    <location>
        <begin position="25"/>
        <end position="162"/>
    </location>
</feature>
<dbReference type="InterPro" id="IPR034660">
    <property type="entry name" value="DinB/YfiT-like"/>
</dbReference>
<evidence type="ECO:0000259" key="2">
    <source>
        <dbReference type="Pfam" id="PF17844"/>
    </source>
</evidence>
<feature type="domain" description="Bacterial SCP orthologue" evidence="2">
    <location>
        <begin position="174"/>
        <end position="265"/>
    </location>
</feature>
<dbReference type="Pfam" id="PF11716">
    <property type="entry name" value="MDMPI_N"/>
    <property type="match status" value="1"/>
</dbReference>
<sequence length="267" mass="28668">MPPVKRKPRTYDPAMVRAGLIGQVESVRNAVHRLTPDQMARPSGLPGWDVHHLVVHIAGQIEALPRLLAEPPPRAAAPETDLSTWAVSTAGAAHELDEATRRHAKAYANAADAVDDAVEELEPVLEEAVRTDVLLPHGFGAMRALDFTVTRLVELVVHGDDLTRATGVRVPPARHALAATVRLLADALAAKAPGGSVEVRIPPFAVVQCVEGPRHTRGTPPNVVETDPLTWIRLATGRTSWERELDAAHLTASGERADLRAHLPVLG</sequence>
<dbReference type="InterPro" id="IPR024344">
    <property type="entry name" value="MDMPI_metal-binding"/>
</dbReference>
<keyword evidence="3" id="KW-0413">Isomerase</keyword>
<protein>
    <submittedName>
        <fullName evidence="3">Maleylpyruvate isomerase family mycothiol-dependent enzyme</fullName>
    </submittedName>
</protein>
<evidence type="ECO:0000313" key="4">
    <source>
        <dbReference type="Proteomes" id="UP001500058"/>
    </source>
</evidence>
<reference evidence="4" key="1">
    <citation type="journal article" date="2019" name="Int. J. Syst. Evol. Microbiol.">
        <title>The Global Catalogue of Microorganisms (GCM) 10K type strain sequencing project: providing services to taxonomists for standard genome sequencing and annotation.</title>
        <authorList>
            <consortium name="The Broad Institute Genomics Platform"/>
            <consortium name="The Broad Institute Genome Sequencing Center for Infectious Disease"/>
            <person name="Wu L."/>
            <person name="Ma J."/>
        </authorList>
    </citation>
    <scope>NUCLEOTIDE SEQUENCE [LARGE SCALE GENOMIC DNA]</scope>
    <source>
        <strain evidence="4">JCM 6921</strain>
    </source>
</reference>
<dbReference type="InterPro" id="IPR017517">
    <property type="entry name" value="Maleyloyr_isom"/>
</dbReference>
<evidence type="ECO:0000259" key="1">
    <source>
        <dbReference type="Pfam" id="PF11716"/>
    </source>
</evidence>
<proteinExistence type="predicted"/>
<dbReference type="SUPFAM" id="SSF109854">
    <property type="entry name" value="DinB/YfiT-like putative metalloenzymes"/>
    <property type="match status" value="1"/>
</dbReference>
<dbReference type="GO" id="GO:0016853">
    <property type="term" value="F:isomerase activity"/>
    <property type="evidence" value="ECO:0007669"/>
    <property type="project" value="UniProtKB-KW"/>
</dbReference>